<dbReference type="GO" id="GO:0004731">
    <property type="term" value="F:purine-nucleoside phosphorylase activity"/>
    <property type="evidence" value="ECO:0007669"/>
    <property type="project" value="InterPro"/>
</dbReference>
<dbReference type="EC" id="2.4.2.3" evidence="1"/>
<keyword evidence="8" id="KW-1185">Reference proteome</keyword>
<comment type="catalytic activity">
    <reaction evidence="5">
        <text>uridine + phosphate = alpha-D-ribose 1-phosphate + uracil</text>
        <dbReference type="Rhea" id="RHEA:24388"/>
        <dbReference type="ChEBI" id="CHEBI:16704"/>
        <dbReference type="ChEBI" id="CHEBI:17568"/>
        <dbReference type="ChEBI" id="CHEBI:43474"/>
        <dbReference type="ChEBI" id="CHEBI:57720"/>
        <dbReference type="EC" id="2.4.2.3"/>
    </reaction>
</comment>
<dbReference type="Gene3D" id="3.40.50.1580">
    <property type="entry name" value="Nucleoside phosphorylase domain"/>
    <property type="match status" value="1"/>
</dbReference>
<evidence type="ECO:0000256" key="4">
    <source>
        <dbReference type="ARBA" id="ARBA00022679"/>
    </source>
</evidence>
<proteinExistence type="predicted"/>
<sequence length="239" mass="27142">MTAHNEAKKEEIAKIVLMAGDPLRAKKFAIEYLKNYKLVNSVRGMLTFTGYINNIKVTVMGHGMGMESIGIYAYELYKFYDVDIIIRFGSCGSYIKEINLFDLIIADQAYTESNYGLGFNKEKKDTIKASSDLILKAKKASEELNLIKKTKIGKIHSSMWFYTEGYDKGISNYTKNGVIAVEMESYALYLIAKTLNKKALTILTVSDNLITKQETTAFERQEGFIDMFKLLEKFVINLS</sequence>
<protein>
    <recommendedName>
        <fullName evidence="2">Uridine phosphorylase</fullName>
        <ecNumber evidence="1">2.4.2.3</ecNumber>
    </recommendedName>
</protein>
<evidence type="ECO:0000256" key="3">
    <source>
        <dbReference type="ARBA" id="ARBA00022676"/>
    </source>
</evidence>
<evidence type="ECO:0000259" key="6">
    <source>
        <dbReference type="Pfam" id="PF01048"/>
    </source>
</evidence>
<evidence type="ECO:0000256" key="2">
    <source>
        <dbReference type="ARBA" id="ARBA00021980"/>
    </source>
</evidence>
<dbReference type="InterPro" id="IPR004402">
    <property type="entry name" value="DeoD-type"/>
</dbReference>
<gene>
    <name evidence="7" type="ORF">HEPPS_03870</name>
</gene>
<dbReference type="GO" id="GO:0005829">
    <property type="term" value="C:cytosol"/>
    <property type="evidence" value="ECO:0007669"/>
    <property type="project" value="TreeGrafter"/>
</dbReference>
<evidence type="ECO:0000256" key="5">
    <source>
        <dbReference type="ARBA" id="ARBA00048447"/>
    </source>
</evidence>
<dbReference type="InterPro" id="IPR000845">
    <property type="entry name" value="Nucleoside_phosphorylase_d"/>
</dbReference>
<dbReference type="NCBIfam" id="NF004489">
    <property type="entry name" value="PRK05819.1"/>
    <property type="match status" value="1"/>
</dbReference>
<dbReference type="PANTHER" id="PTHR43691:SF11">
    <property type="entry name" value="FI09636P-RELATED"/>
    <property type="match status" value="1"/>
</dbReference>
<feature type="domain" description="Nucleoside phosphorylase" evidence="6">
    <location>
        <begin position="14"/>
        <end position="220"/>
    </location>
</feature>
<dbReference type="CDD" id="cd09006">
    <property type="entry name" value="PNP_EcPNPI-like"/>
    <property type="match status" value="1"/>
</dbReference>
<keyword evidence="3" id="KW-0328">Glycosyltransferase</keyword>
<evidence type="ECO:0000313" key="7">
    <source>
        <dbReference type="EMBL" id="CRX37167.1"/>
    </source>
</evidence>
<dbReference type="InterPro" id="IPR035994">
    <property type="entry name" value="Nucleoside_phosphorylase_sf"/>
</dbReference>
<dbReference type="Proteomes" id="UP000242141">
    <property type="component" value="Unassembled WGS sequence"/>
</dbReference>
<keyword evidence="4" id="KW-0808">Transferase</keyword>
<dbReference type="AlphaFoldDB" id="A0A0G7ZLX2"/>
<accession>A0A0G7ZLX2</accession>
<organism evidence="7 8">
    <name type="scientific">Candidatus Hepatoplasma crinochetorum</name>
    <dbReference type="NCBI Taxonomy" id="295596"/>
    <lineage>
        <taxon>Bacteria</taxon>
        <taxon>Bacillati</taxon>
        <taxon>Mycoplasmatota</taxon>
        <taxon>Mollicutes</taxon>
        <taxon>Candidatus Hepatoplasmataceae</taxon>
        <taxon>Candidatus Hepatoplasma</taxon>
    </lineage>
</organism>
<evidence type="ECO:0000256" key="1">
    <source>
        <dbReference type="ARBA" id="ARBA00011888"/>
    </source>
</evidence>
<dbReference type="GO" id="GO:0006152">
    <property type="term" value="P:purine nucleoside catabolic process"/>
    <property type="evidence" value="ECO:0007669"/>
    <property type="project" value="TreeGrafter"/>
</dbReference>
<dbReference type="SUPFAM" id="SSF53167">
    <property type="entry name" value="Purine and uridine phosphorylases"/>
    <property type="match status" value="1"/>
</dbReference>
<name>A0A0G7ZLX2_9MOLU</name>
<dbReference type="EMBL" id="CWGI01000001">
    <property type="protein sequence ID" value="CRX37167.1"/>
    <property type="molecule type" value="Genomic_DNA"/>
</dbReference>
<dbReference type="PANTHER" id="PTHR43691">
    <property type="entry name" value="URIDINE PHOSPHORYLASE"/>
    <property type="match status" value="1"/>
</dbReference>
<reference evidence="8" key="1">
    <citation type="submission" date="2015-05" db="EMBL/GenBank/DDBJ databases">
        <authorList>
            <person name="Collingro A."/>
        </authorList>
    </citation>
    <scope>NUCLEOTIDE SEQUENCE [LARGE SCALE GENOMIC DNA]</scope>
    <source>
        <strain evidence="8">Ps</strain>
    </source>
</reference>
<dbReference type="GO" id="GO:0004850">
    <property type="term" value="F:uridine phosphorylase activity"/>
    <property type="evidence" value="ECO:0007669"/>
    <property type="project" value="UniProtKB-EC"/>
</dbReference>
<dbReference type="Pfam" id="PF01048">
    <property type="entry name" value="PNP_UDP_1"/>
    <property type="match status" value="1"/>
</dbReference>
<evidence type="ECO:0000313" key="8">
    <source>
        <dbReference type="Proteomes" id="UP000242141"/>
    </source>
</evidence>